<dbReference type="AlphaFoldDB" id="A0A1B7NN05"/>
<protein>
    <submittedName>
        <fullName evidence="2">Uncharacterized protein</fullName>
    </submittedName>
</protein>
<comment type="caution">
    <text evidence="2">The sequence shown here is derived from an EMBL/GenBank/DDBJ whole genome shotgun (WGS) entry which is preliminary data.</text>
</comment>
<feature type="non-terminal residue" evidence="2">
    <location>
        <position position="84"/>
    </location>
</feature>
<reference evidence="2 3" key="1">
    <citation type="submission" date="2015-07" db="EMBL/GenBank/DDBJ databases">
        <title>Emmonsia species relationships and genome sequence.</title>
        <authorList>
            <person name="Cuomo C.A."/>
            <person name="Schwartz I.S."/>
            <person name="Kenyon C."/>
            <person name="de Hoog G.S."/>
            <person name="Govender N.P."/>
            <person name="Botha A."/>
            <person name="Moreno L."/>
            <person name="de Vries M."/>
            <person name="Munoz J.F."/>
            <person name="Stielow J.B."/>
        </authorList>
    </citation>
    <scope>NUCLEOTIDE SEQUENCE [LARGE SCALE GENOMIC DNA]</scope>
    <source>
        <strain evidence="2 3">CBS 136260</strain>
    </source>
</reference>
<dbReference type="OrthoDB" id="2746at2759"/>
<sequence>MAMQNSNPTILSVADLPTRQQKSRHSTATAESIYTSGIFAHELHPASSLLHDPFMGSYTDEPSSESENDDDQLMEEPIDEQEIY</sequence>
<feature type="region of interest" description="Disordered" evidence="1">
    <location>
        <begin position="1"/>
        <end position="28"/>
    </location>
</feature>
<keyword evidence="3" id="KW-1185">Reference proteome</keyword>
<gene>
    <name evidence="2" type="ORF">ACJ72_07503</name>
</gene>
<dbReference type="EMBL" id="LGUA01001684">
    <property type="protein sequence ID" value="OAX78192.1"/>
    <property type="molecule type" value="Genomic_DNA"/>
</dbReference>
<dbReference type="Proteomes" id="UP000091918">
    <property type="component" value="Unassembled WGS sequence"/>
</dbReference>
<feature type="compositionally biased region" description="Polar residues" evidence="1">
    <location>
        <begin position="1"/>
        <end position="10"/>
    </location>
</feature>
<name>A0A1B7NN05_9EURO</name>
<accession>A0A1B7NN05</accession>
<evidence type="ECO:0000256" key="1">
    <source>
        <dbReference type="SAM" id="MobiDB-lite"/>
    </source>
</evidence>
<evidence type="ECO:0000313" key="3">
    <source>
        <dbReference type="Proteomes" id="UP000091918"/>
    </source>
</evidence>
<feature type="compositionally biased region" description="Acidic residues" evidence="1">
    <location>
        <begin position="62"/>
        <end position="84"/>
    </location>
</feature>
<evidence type="ECO:0000313" key="2">
    <source>
        <dbReference type="EMBL" id="OAX78192.1"/>
    </source>
</evidence>
<dbReference type="STRING" id="1658172.A0A1B7NN05"/>
<proteinExistence type="predicted"/>
<organism evidence="2 3">
    <name type="scientific">Emergomyces africanus</name>
    <dbReference type="NCBI Taxonomy" id="1955775"/>
    <lineage>
        <taxon>Eukaryota</taxon>
        <taxon>Fungi</taxon>
        <taxon>Dikarya</taxon>
        <taxon>Ascomycota</taxon>
        <taxon>Pezizomycotina</taxon>
        <taxon>Eurotiomycetes</taxon>
        <taxon>Eurotiomycetidae</taxon>
        <taxon>Onygenales</taxon>
        <taxon>Ajellomycetaceae</taxon>
        <taxon>Emergomyces</taxon>
    </lineage>
</organism>
<feature type="region of interest" description="Disordered" evidence="1">
    <location>
        <begin position="50"/>
        <end position="84"/>
    </location>
</feature>